<evidence type="ECO:0000313" key="8">
    <source>
        <dbReference type="Proteomes" id="UP000623608"/>
    </source>
</evidence>
<dbReference type="Proteomes" id="UP000623608">
    <property type="component" value="Unassembled WGS sequence"/>
</dbReference>
<comment type="similarity">
    <text evidence="4">Belongs to the polysaccharide lyase 1 family.</text>
</comment>
<dbReference type="GO" id="GO:0000272">
    <property type="term" value="P:polysaccharide catabolic process"/>
    <property type="evidence" value="ECO:0007669"/>
    <property type="project" value="UniProtKB-KW"/>
</dbReference>
<keyword evidence="4" id="KW-0964">Secreted</keyword>
<evidence type="ECO:0000256" key="3">
    <source>
        <dbReference type="ARBA" id="ARBA00023239"/>
    </source>
</evidence>
<dbReference type="InterPro" id="IPR011050">
    <property type="entry name" value="Pectin_lyase_fold/virulence"/>
</dbReference>
<feature type="chain" id="PRO_5039467570" description="Pectate lyase domain-containing protein" evidence="5">
    <location>
        <begin position="18"/>
        <end position="586"/>
    </location>
</feature>
<evidence type="ECO:0000256" key="4">
    <source>
        <dbReference type="RuleBase" id="RU361173"/>
    </source>
</evidence>
<dbReference type="InterPro" id="IPR000070">
    <property type="entry name" value="Pectinesterase_cat"/>
</dbReference>
<evidence type="ECO:0000259" key="6">
    <source>
        <dbReference type="SMART" id="SM00656"/>
    </source>
</evidence>
<evidence type="ECO:0000256" key="2">
    <source>
        <dbReference type="ARBA" id="ARBA00023085"/>
    </source>
</evidence>
<organism evidence="7 8">
    <name type="scientific">Paractinoplanes tereljensis</name>
    <dbReference type="NCBI Taxonomy" id="571912"/>
    <lineage>
        <taxon>Bacteria</taxon>
        <taxon>Bacillati</taxon>
        <taxon>Actinomycetota</taxon>
        <taxon>Actinomycetes</taxon>
        <taxon>Micromonosporales</taxon>
        <taxon>Micromonosporaceae</taxon>
        <taxon>Paractinoplanes</taxon>
    </lineage>
</organism>
<dbReference type="InterPro" id="IPR002022">
    <property type="entry name" value="Pec_lyase"/>
</dbReference>
<keyword evidence="4" id="KW-0119">Carbohydrate metabolism</keyword>
<accession>A0A919NMU5</accession>
<evidence type="ECO:0000313" key="7">
    <source>
        <dbReference type="EMBL" id="GIF20846.1"/>
    </source>
</evidence>
<keyword evidence="8" id="KW-1185">Reference proteome</keyword>
<proteinExistence type="inferred from homology"/>
<keyword evidence="1" id="KW-0378">Hydrolase</keyword>
<dbReference type="AlphaFoldDB" id="A0A919NMU5"/>
<feature type="signal peptide" evidence="5">
    <location>
        <begin position="1"/>
        <end position="17"/>
    </location>
</feature>
<keyword evidence="4" id="KW-0624">Polysaccharide degradation</keyword>
<dbReference type="SMART" id="SM00656">
    <property type="entry name" value="Amb_all"/>
    <property type="match status" value="1"/>
</dbReference>
<keyword evidence="5" id="KW-0732">Signal</keyword>
<dbReference type="InterPro" id="IPR006626">
    <property type="entry name" value="PbH1"/>
</dbReference>
<dbReference type="PANTHER" id="PTHR31683">
    <property type="entry name" value="PECTATE LYASE 18-RELATED"/>
    <property type="match status" value="1"/>
</dbReference>
<dbReference type="Gene3D" id="2.160.20.10">
    <property type="entry name" value="Single-stranded right-handed beta-helix, Pectin lyase-like"/>
    <property type="match status" value="2"/>
</dbReference>
<dbReference type="SUPFAM" id="SSF51126">
    <property type="entry name" value="Pectin lyase-like"/>
    <property type="match status" value="2"/>
</dbReference>
<feature type="domain" description="Pectate lyase" evidence="6">
    <location>
        <begin position="50"/>
        <end position="265"/>
    </location>
</feature>
<reference evidence="7" key="1">
    <citation type="submission" date="2021-01" db="EMBL/GenBank/DDBJ databases">
        <title>Whole genome shotgun sequence of Actinoplanes tereljensis NBRC 105297.</title>
        <authorList>
            <person name="Komaki H."/>
            <person name="Tamura T."/>
        </authorList>
    </citation>
    <scope>NUCLEOTIDE SEQUENCE</scope>
    <source>
        <strain evidence="7">NBRC 105297</strain>
    </source>
</reference>
<dbReference type="EMBL" id="BOMY01000023">
    <property type="protein sequence ID" value="GIF20846.1"/>
    <property type="molecule type" value="Genomic_DNA"/>
</dbReference>
<sequence length="586" mass="61409">MKLLAVLLAVSGLVAPAHHPAAGVRASDVRASDVWAGQPVGFAAGTTGGSGGAVVRATTLAELRNYAAAAEPLTIQVAGSIRVDPFGDMIRVGSDKTIAGYGTGAELVGGGLFLPGSHNVIIRNLTIRDSYIPGDFDGKNADNDNDGIRLDTADHVWIDHNLIERVGDGGIDIRKDSDHITLSWNIISDINKALGVGWTANVVTRLTAHHNWIRNTVQRNWSLDNTLAAHLYNNYLSDVAQYGTMARNYARVVVEDSTFEHVNDPLVVLSPTAELVERHNRFSATSGRIDTRGAAFDPASFYPYASEPAEVAARNTRQFAGPHRRAAVTPRTITVALDGSGDYGSLLAALGAVRDADGPVTIAVGPGVFREIVRAWPTRVPVTVTGTGETVLTYDLAPDGVKFYGGTWGVDGAATLGLLGGFVKIRGLTVAGSVAVRVAGDRAVLDRVRVDGGFQADGGRTHLRECTLAGRAAGPAIAVFDRCTVLTDSPGTIASAATPDRQKYGFLFTRCVFGGAAPAGTVRLGESGQIVVRDSVLGAQIAAAPWAGPGRFAEYRNRGPGAGTGPDRPQLTAAQASSFTAAAYLR</sequence>
<protein>
    <recommendedName>
        <fullName evidence="6">Pectate lyase domain-containing protein</fullName>
    </recommendedName>
</protein>
<dbReference type="Pfam" id="PF00544">
    <property type="entry name" value="Pectate_lyase_4"/>
    <property type="match status" value="1"/>
</dbReference>
<dbReference type="SMART" id="SM00710">
    <property type="entry name" value="PbH1"/>
    <property type="match status" value="3"/>
</dbReference>
<dbReference type="GO" id="GO:0030570">
    <property type="term" value="F:pectate lyase activity"/>
    <property type="evidence" value="ECO:0007669"/>
    <property type="project" value="InterPro"/>
</dbReference>
<comment type="subcellular location">
    <subcellularLocation>
        <location evidence="4">Secreted</location>
    </subcellularLocation>
</comment>
<dbReference type="GO" id="GO:0042545">
    <property type="term" value="P:cell wall modification"/>
    <property type="evidence" value="ECO:0007669"/>
    <property type="project" value="InterPro"/>
</dbReference>
<evidence type="ECO:0000256" key="1">
    <source>
        <dbReference type="ARBA" id="ARBA00022801"/>
    </source>
</evidence>
<gene>
    <name evidence="7" type="ORF">Ate02nite_35760</name>
</gene>
<evidence type="ECO:0000256" key="5">
    <source>
        <dbReference type="SAM" id="SignalP"/>
    </source>
</evidence>
<dbReference type="GO" id="GO:0005576">
    <property type="term" value="C:extracellular region"/>
    <property type="evidence" value="ECO:0007669"/>
    <property type="project" value="UniProtKB-SubCell"/>
</dbReference>
<name>A0A919NMU5_9ACTN</name>
<dbReference type="Pfam" id="PF01095">
    <property type="entry name" value="Pectinesterase"/>
    <property type="match status" value="1"/>
</dbReference>
<dbReference type="InterPro" id="IPR012334">
    <property type="entry name" value="Pectin_lyas_fold"/>
</dbReference>
<dbReference type="InterPro" id="IPR045032">
    <property type="entry name" value="PEL"/>
</dbReference>
<dbReference type="PANTHER" id="PTHR31683:SF18">
    <property type="entry name" value="PECTATE LYASE 21-RELATED"/>
    <property type="match status" value="1"/>
</dbReference>
<comment type="caution">
    <text evidence="7">The sequence shown here is derived from an EMBL/GenBank/DDBJ whole genome shotgun (WGS) entry which is preliminary data.</text>
</comment>
<keyword evidence="2" id="KW-0063">Aspartyl esterase</keyword>
<dbReference type="GO" id="GO:0030599">
    <property type="term" value="F:pectinesterase activity"/>
    <property type="evidence" value="ECO:0007669"/>
    <property type="project" value="InterPro"/>
</dbReference>
<dbReference type="RefSeq" id="WP_203806896.1">
    <property type="nucleotide sequence ID" value="NZ_BOMY01000023.1"/>
</dbReference>
<keyword evidence="3 4" id="KW-0456">Lyase</keyword>